<dbReference type="OrthoDB" id="725917at2"/>
<dbReference type="Proteomes" id="UP000295455">
    <property type="component" value="Unassembled WGS sequence"/>
</dbReference>
<keyword evidence="2" id="KW-1185">Reference proteome</keyword>
<organism evidence="1 2">
    <name type="scientific">Mariniflexile fucanivorans</name>
    <dbReference type="NCBI Taxonomy" id="264023"/>
    <lineage>
        <taxon>Bacteria</taxon>
        <taxon>Pseudomonadati</taxon>
        <taxon>Bacteroidota</taxon>
        <taxon>Flavobacteriia</taxon>
        <taxon>Flavobacteriales</taxon>
        <taxon>Flavobacteriaceae</taxon>
        <taxon>Mariniflexile</taxon>
    </lineage>
</organism>
<dbReference type="InterPro" id="IPR011990">
    <property type="entry name" value="TPR-like_helical_dom_sf"/>
</dbReference>
<dbReference type="RefSeq" id="WP_132218410.1">
    <property type="nucleotide sequence ID" value="NZ_OX156936.1"/>
</dbReference>
<sequence>MKNIIKFLFLTIILTSCEEDLNINTDPNTPIGVDKSFVLTAAQASIATTMGGNLTNLGGFLAQYHTQAPSASQYLDIDTYNMNADFANRMWTELYAGALNDLKYVKQVSEDEGDTGSYLIATLLEAYTFQVLTDLFGSVPYSEALLSQENISPAPDAGEEIYPALISSIDNALTNYDNSPVDSSVGSQDVIYNANMSDWIKFANTLKLKMYLRMAYTTLANPTAVNALLAENNFLESDATFSVYSENIEEDKNNPFYDVQIAHLGDVNNIASSSLLQFYTDNSDPRIDAVYRKNTATPSVHRAIDQGDRGAYTGSILATAFSRPNIKTNTPVYLMTVSESNFLQAEALIRYAGGAGAGAKYNAGVLNSFLTYGLTAAEANALTNTGGAYEYVPSATVETAIRQVMVQKWASLAYINNMEAFFELTRTKYPEIVAFGTQNYSIGNLIISKSSVLAGGQTPKTLLYPDDEVDRNINLTQKGSLTEKIWWDQK</sequence>
<dbReference type="PROSITE" id="PS51257">
    <property type="entry name" value="PROKAR_LIPOPROTEIN"/>
    <property type="match status" value="1"/>
</dbReference>
<evidence type="ECO:0000313" key="1">
    <source>
        <dbReference type="EMBL" id="TCL64324.1"/>
    </source>
</evidence>
<dbReference type="Gene3D" id="1.25.40.390">
    <property type="match status" value="1"/>
</dbReference>
<dbReference type="Pfam" id="PF12771">
    <property type="entry name" value="SusD-like_2"/>
    <property type="match status" value="1"/>
</dbReference>
<accession>A0A4R1REH6</accession>
<comment type="caution">
    <text evidence="1">The sequence shown here is derived from an EMBL/GenBank/DDBJ whole genome shotgun (WGS) entry which is preliminary data.</text>
</comment>
<keyword evidence="1" id="KW-0449">Lipoprotein</keyword>
<protein>
    <submittedName>
        <fullName evidence="1">SusD/RagB-like outer membrane lipoprotein</fullName>
    </submittedName>
</protein>
<evidence type="ECO:0000313" key="2">
    <source>
        <dbReference type="Proteomes" id="UP000295455"/>
    </source>
</evidence>
<dbReference type="SUPFAM" id="SSF48452">
    <property type="entry name" value="TPR-like"/>
    <property type="match status" value="1"/>
</dbReference>
<dbReference type="InterPro" id="IPR041662">
    <property type="entry name" value="SusD-like_2"/>
</dbReference>
<gene>
    <name evidence="1" type="ORF">EV196_10730</name>
</gene>
<name>A0A4R1REH6_9FLAO</name>
<dbReference type="AlphaFoldDB" id="A0A4R1REH6"/>
<proteinExistence type="predicted"/>
<dbReference type="EMBL" id="SLUP01000007">
    <property type="protein sequence ID" value="TCL64324.1"/>
    <property type="molecule type" value="Genomic_DNA"/>
</dbReference>
<reference evidence="1 2" key="1">
    <citation type="submission" date="2019-03" db="EMBL/GenBank/DDBJ databases">
        <title>Genomic Encyclopedia of Type Strains, Phase IV (KMG-IV): sequencing the most valuable type-strain genomes for metagenomic binning, comparative biology and taxonomic classification.</title>
        <authorList>
            <person name="Goeker M."/>
        </authorList>
    </citation>
    <scope>NUCLEOTIDE SEQUENCE [LARGE SCALE GENOMIC DNA]</scope>
    <source>
        <strain evidence="1 2">DSM 18792</strain>
    </source>
</reference>